<dbReference type="Gene3D" id="3.30.420.10">
    <property type="entry name" value="Ribonuclease H-like superfamily/Ribonuclease H"/>
    <property type="match status" value="1"/>
</dbReference>
<evidence type="ECO:0000313" key="5">
    <source>
        <dbReference type="EMBL" id="GBN18639.1"/>
    </source>
</evidence>
<protein>
    <submittedName>
        <fullName evidence="1">Uncharacterized protein</fullName>
    </submittedName>
</protein>
<reference evidence="1 6" key="1">
    <citation type="journal article" date="2019" name="Sci. Rep.">
        <title>Orb-weaving spider Araneus ventricosus genome elucidates the spidroin gene catalogue.</title>
        <authorList>
            <person name="Kono N."/>
            <person name="Nakamura H."/>
            <person name="Ohtoshi R."/>
            <person name="Moran D.A.P."/>
            <person name="Shinohara A."/>
            <person name="Yoshida Y."/>
            <person name="Fujiwara M."/>
            <person name="Mori M."/>
            <person name="Tomita M."/>
            <person name="Arakawa K."/>
        </authorList>
    </citation>
    <scope>NUCLEOTIDE SEQUENCE [LARGE SCALE GENOMIC DNA]</scope>
</reference>
<evidence type="ECO:0000313" key="6">
    <source>
        <dbReference type="Proteomes" id="UP000499080"/>
    </source>
</evidence>
<dbReference type="OrthoDB" id="616263at2759"/>
<organism evidence="1 6">
    <name type="scientific">Araneus ventricosus</name>
    <name type="common">Orbweaver spider</name>
    <name type="synonym">Epeira ventricosa</name>
    <dbReference type="NCBI Taxonomy" id="182803"/>
    <lineage>
        <taxon>Eukaryota</taxon>
        <taxon>Metazoa</taxon>
        <taxon>Ecdysozoa</taxon>
        <taxon>Arthropoda</taxon>
        <taxon>Chelicerata</taxon>
        <taxon>Arachnida</taxon>
        <taxon>Araneae</taxon>
        <taxon>Araneomorphae</taxon>
        <taxon>Entelegynae</taxon>
        <taxon>Araneoidea</taxon>
        <taxon>Araneidae</taxon>
        <taxon>Araneus</taxon>
    </lineage>
</organism>
<name>A0A4Y2LVI6_ARAVE</name>
<dbReference type="EMBL" id="BGPR01201273">
    <property type="protein sequence ID" value="GBN18568.1"/>
    <property type="molecule type" value="Genomic_DNA"/>
</dbReference>
<dbReference type="EMBL" id="BGPR01201302">
    <property type="protein sequence ID" value="GBN18639.1"/>
    <property type="molecule type" value="Genomic_DNA"/>
</dbReference>
<dbReference type="EMBL" id="BGPR01201264">
    <property type="protein sequence ID" value="GBN18542.1"/>
    <property type="molecule type" value="Genomic_DNA"/>
</dbReference>
<sequence>FEENLIPDKCLERRLSAKSGLYRGGDSRLPNFCSRLQTELLQQFLSFASSMCIVMQEDDTITQHADRLRRMASRWPSDYFLFPKLKEHLSGTEFPPDSDVKTACKKWLIEQGRDFYQAGLNKLVLSSDKCLKIFGDNVKK</sequence>
<keyword evidence="6" id="KW-1185">Reference proteome</keyword>
<dbReference type="AlphaFoldDB" id="A0A4Y2LVI6"/>
<dbReference type="PANTHER" id="PTHR46060">
    <property type="entry name" value="MARINER MOS1 TRANSPOSASE-LIKE PROTEIN"/>
    <property type="match status" value="1"/>
</dbReference>
<dbReference type="InterPro" id="IPR052709">
    <property type="entry name" value="Transposase-MT_Hybrid"/>
</dbReference>
<dbReference type="GO" id="GO:0003676">
    <property type="term" value="F:nucleic acid binding"/>
    <property type="evidence" value="ECO:0007669"/>
    <property type="project" value="InterPro"/>
</dbReference>
<feature type="non-terminal residue" evidence="1">
    <location>
        <position position="1"/>
    </location>
</feature>
<evidence type="ECO:0000313" key="3">
    <source>
        <dbReference type="EMBL" id="GBN18568.1"/>
    </source>
</evidence>
<gene>
    <name evidence="4" type="ORF">AVEN_130443_1</name>
    <name evidence="5" type="ORF">AVEN_156834_1</name>
    <name evidence="1" type="ORF">AVEN_28660_1</name>
    <name evidence="2" type="ORF">AVEN_35062_1</name>
    <name evidence="3" type="ORF">AVEN_45447_1</name>
</gene>
<dbReference type="EMBL" id="BGPR01201295">
    <property type="protein sequence ID" value="GBN18618.1"/>
    <property type="molecule type" value="Genomic_DNA"/>
</dbReference>
<comment type="caution">
    <text evidence="1">The sequence shown here is derived from an EMBL/GenBank/DDBJ whole genome shotgun (WGS) entry which is preliminary data.</text>
</comment>
<evidence type="ECO:0000313" key="1">
    <source>
        <dbReference type="EMBL" id="GBN18542.1"/>
    </source>
</evidence>
<dbReference type="PANTHER" id="PTHR46060:SF1">
    <property type="entry name" value="MARINER MOS1 TRANSPOSASE-LIKE PROTEIN"/>
    <property type="match status" value="1"/>
</dbReference>
<dbReference type="Proteomes" id="UP000499080">
    <property type="component" value="Unassembled WGS sequence"/>
</dbReference>
<evidence type="ECO:0000313" key="2">
    <source>
        <dbReference type="EMBL" id="GBN18555.1"/>
    </source>
</evidence>
<evidence type="ECO:0000313" key="4">
    <source>
        <dbReference type="EMBL" id="GBN18618.1"/>
    </source>
</evidence>
<dbReference type="EMBL" id="BGPR01201269">
    <property type="protein sequence ID" value="GBN18555.1"/>
    <property type="molecule type" value="Genomic_DNA"/>
</dbReference>
<proteinExistence type="predicted"/>
<dbReference type="InterPro" id="IPR036397">
    <property type="entry name" value="RNaseH_sf"/>
</dbReference>
<accession>A0A4Y2LVI6</accession>